<name>A0A6J2UVX7_CHACN</name>
<dbReference type="InterPro" id="IPR013783">
    <property type="entry name" value="Ig-like_fold"/>
</dbReference>
<dbReference type="AlphaFoldDB" id="A0A6J2UVX7"/>
<dbReference type="Pfam" id="PF01841">
    <property type="entry name" value="Transglut_core"/>
    <property type="match status" value="1"/>
</dbReference>
<dbReference type="PANTHER" id="PTHR11590:SF42">
    <property type="entry name" value="COAGULATION FACTOR XIII A CHAIN"/>
    <property type="match status" value="1"/>
</dbReference>
<evidence type="ECO:0000259" key="2">
    <source>
        <dbReference type="SMART" id="SM00460"/>
    </source>
</evidence>
<accession>A0A6J2UVX7</accession>
<dbReference type="SUPFAM" id="SSF81296">
    <property type="entry name" value="E set domains"/>
    <property type="match status" value="1"/>
</dbReference>
<sequence length="497" mass="55889">MLSRSNVNYEGRKPRRVANSNAAVAHLPTFEPAKITPRGPQPMDDGGLPPFSFVSLDMCQSENNVNHRTSVYLHKRLVVRRGHEFFLKITFSSQYIEHTHKFEVEFTIGESPDSNEGTHIVLEFALGEINGPWACRVVENVGNTVKIGITPSPDCIVGKFHTYVVVDAWDGRHRSPIDENSIIYILFNAWCSDDDVSLPDESQRTAYIMADSGVVYTGQAEQFSARPWEFGQFEQNILDYCIDILDDSKMSLYNRGNVIQVTRKVSALVNSQDDYGILEGKWRGSYAMGTAPTAWTSSVDILEKYATTKSPVCYAQCWVYACVFNTIMRCLGIPCRVVTNFCSAHDNTGNLKTDIVIDENGRMLKERCKDSIWNYHCWNEGYMKRGDLPVGFDGWQILDATPQETSEGIYCCGPAPVKAIKAGLLCYPFDARFIFAEVNSNIHYHLLKPNGTTEMIHIDKTYVGRLILTQDVIPNAAKDITNDYKPLEGKTPKISPP</sequence>
<gene>
    <name evidence="4" type="primary">LOC115806753</name>
</gene>
<dbReference type="FunFam" id="3.90.260.10:FF:000002">
    <property type="entry name" value="Erythrocyte membrane protein band 4.2"/>
    <property type="match status" value="1"/>
</dbReference>
<dbReference type="InterPro" id="IPR038765">
    <property type="entry name" value="Papain-like_cys_pep_sf"/>
</dbReference>
<dbReference type="PANTHER" id="PTHR11590">
    <property type="entry name" value="PROTEIN-GLUTAMINE GAMMA-GLUTAMYLTRANSFERASE"/>
    <property type="match status" value="1"/>
</dbReference>
<dbReference type="InterPro" id="IPR050779">
    <property type="entry name" value="Transglutaminase"/>
</dbReference>
<dbReference type="OrthoDB" id="437511at2759"/>
<dbReference type="GO" id="GO:0007399">
    <property type="term" value="P:nervous system development"/>
    <property type="evidence" value="ECO:0007669"/>
    <property type="project" value="UniProtKB-ARBA"/>
</dbReference>
<dbReference type="GeneID" id="115806753"/>
<dbReference type="InterPro" id="IPR002931">
    <property type="entry name" value="Transglutaminase-like"/>
</dbReference>
<evidence type="ECO:0000256" key="1">
    <source>
        <dbReference type="ARBA" id="ARBA00005968"/>
    </source>
</evidence>
<comment type="similarity">
    <text evidence="1">Belongs to the transglutaminase superfamily. Transglutaminase family.</text>
</comment>
<dbReference type="Gene3D" id="2.60.40.10">
    <property type="entry name" value="Immunoglobulins"/>
    <property type="match status" value="1"/>
</dbReference>
<dbReference type="SMART" id="SM00460">
    <property type="entry name" value="TGc"/>
    <property type="match status" value="1"/>
</dbReference>
<dbReference type="InterPro" id="IPR036985">
    <property type="entry name" value="Transglutaminase-like_sf"/>
</dbReference>
<evidence type="ECO:0000313" key="4">
    <source>
        <dbReference type="RefSeq" id="XP_030623477.1"/>
    </source>
</evidence>
<evidence type="ECO:0000313" key="3">
    <source>
        <dbReference type="Proteomes" id="UP000504632"/>
    </source>
</evidence>
<dbReference type="InterPro" id="IPR001102">
    <property type="entry name" value="Transglutaminase_N"/>
</dbReference>
<organism evidence="3 4">
    <name type="scientific">Chanos chanos</name>
    <name type="common">Milkfish</name>
    <name type="synonym">Mugil chanos</name>
    <dbReference type="NCBI Taxonomy" id="29144"/>
    <lineage>
        <taxon>Eukaryota</taxon>
        <taxon>Metazoa</taxon>
        <taxon>Chordata</taxon>
        <taxon>Craniata</taxon>
        <taxon>Vertebrata</taxon>
        <taxon>Euteleostomi</taxon>
        <taxon>Actinopterygii</taxon>
        <taxon>Neopterygii</taxon>
        <taxon>Teleostei</taxon>
        <taxon>Ostariophysi</taxon>
        <taxon>Gonorynchiformes</taxon>
        <taxon>Chanidae</taxon>
        <taxon>Chanos</taxon>
    </lineage>
</organism>
<dbReference type="GO" id="GO:0003810">
    <property type="term" value="F:protein-glutamine gamma-glutamyltransferase activity"/>
    <property type="evidence" value="ECO:0007669"/>
    <property type="project" value="TreeGrafter"/>
</dbReference>
<dbReference type="InterPro" id="IPR014756">
    <property type="entry name" value="Ig_E-set"/>
</dbReference>
<dbReference type="GO" id="GO:0072378">
    <property type="term" value="P:blood coagulation, fibrin clot formation"/>
    <property type="evidence" value="ECO:0007669"/>
    <property type="project" value="TreeGrafter"/>
</dbReference>
<proteinExistence type="inferred from homology"/>
<dbReference type="Proteomes" id="UP000504632">
    <property type="component" value="Chromosome 3"/>
</dbReference>
<protein>
    <submittedName>
        <fullName evidence="4">Coagulation factor XIII A chain-like</fullName>
    </submittedName>
</protein>
<keyword evidence="3" id="KW-1185">Reference proteome</keyword>
<dbReference type="RefSeq" id="XP_030623477.1">
    <property type="nucleotide sequence ID" value="XM_030767617.1"/>
</dbReference>
<dbReference type="SUPFAM" id="SSF54001">
    <property type="entry name" value="Cysteine proteinases"/>
    <property type="match status" value="1"/>
</dbReference>
<dbReference type="Gene3D" id="3.90.260.10">
    <property type="entry name" value="Transglutaminase-like"/>
    <property type="match status" value="1"/>
</dbReference>
<feature type="domain" description="Transglutaminase-like" evidence="2">
    <location>
        <begin position="309"/>
        <end position="402"/>
    </location>
</feature>
<reference evidence="4" key="1">
    <citation type="submission" date="2025-08" db="UniProtKB">
        <authorList>
            <consortium name="RefSeq"/>
        </authorList>
    </citation>
    <scope>IDENTIFICATION</scope>
</reference>
<dbReference type="InParanoid" id="A0A6J2UVX7"/>
<dbReference type="Pfam" id="PF00868">
    <property type="entry name" value="Transglut_N"/>
    <property type="match status" value="1"/>
</dbReference>